<evidence type="ECO:0000313" key="10">
    <source>
        <dbReference type="EMBL" id="HFJ53172.1"/>
    </source>
</evidence>
<keyword evidence="2" id="KW-0004">4Fe-4S</keyword>
<dbReference type="AlphaFoldDB" id="A0A7C3EU04"/>
<evidence type="ECO:0000256" key="3">
    <source>
        <dbReference type="ARBA" id="ARBA00022723"/>
    </source>
</evidence>
<evidence type="ECO:0000256" key="6">
    <source>
        <dbReference type="ARBA" id="ARBA00023014"/>
    </source>
</evidence>
<dbReference type="GO" id="GO:0051539">
    <property type="term" value="F:4 iron, 4 sulfur cluster binding"/>
    <property type="evidence" value="ECO:0007669"/>
    <property type="project" value="UniProtKB-KW"/>
</dbReference>
<evidence type="ECO:0000256" key="4">
    <source>
        <dbReference type="ARBA" id="ARBA00022737"/>
    </source>
</evidence>
<reference evidence="10" key="1">
    <citation type="journal article" date="2020" name="mSystems">
        <title>Genome- and Community-Level Interaction Insights into Carbon Utilization and Element Cycling Functions of Hydrothermarchaeota in Hydrothermal Sediment.</title>
        <authorList>
            <person name="Zhou Z."/>
            <person name="Liu Y."/>
            <person name="Xu W."/>
            <person name="Pan J."/>
            <person name="Luo Z.H."/>
            <person name="Li M."/>
        </authorList>
    </citation>
    <scope>NUCLEOTIDE SEQUENCE [LARGE SCALE GENOMIC DNA]</scope>
    <source>
        <strain evidence="9">SpSt-236</strain>
        <strain evidence="8">SpSt-265</strain>
        <strain evidence="10">SpSt-465</strain>
    </source>
</reference>
<dbReference type="EMBL" id="DSKA01000204">
    <property type="protein sequence ID" value="HEE18462.1"/>
    <property type="molecule type" value="Genomic_DNA"/>
</dbReference>
<dbReference type="GO" id="GO:0016625">
    <property type="term" value="F:oxidoreductase activity, acting on the aldehyde or oxo group of donors, iron-sulfur protein as acceptor"/>
    <property type="evidence" value="ECO:0007669"/>
    <property type="project" value="InterPro"/>
</dbReference>
<feature type="domain" description="4Fe-4S ferredoxin-type" evidence="7">
    <location>
        <begin position="34"/>
        <end position="62"/>
    </location>
</feature>
<dbReference type="InterPro" id="IPR017896">
    <property type="entry name" value="4Fe4S_Fe-S-bd"/>
</dbReference>
<evidence type="ECO:0000256" key="5">
    <source>
        <dbReference type="ARBA" id="ARBA00023004"/>
    </source>
</evidence>
<keyword evidence="3" id="KW-0479">Metal-binding</keyword>
<dbReference type="Pfam" id="PF14697">
    <property type="entry name" value="Fer4_21"/>
    <property type="match status" value="1"/>
</dbReference>
<evidence type="ECO:0000256" key="2">
    <source>
        <dbReference type="ARBA" id="ARBA00022485"/>
    </source>
</evidence>
<dbReference type="NCBIfam" id="TIGR02179">
    <property type="entry name" value="PorD_KorD"/>
    <property type="match status" value="1"/>
</dbReference>
<dbReference type="SUPFAM" id="SSF54862">
    <property type="entry name" value="4Fe-4S ferredoxins"/>
    <property type="match status" value="1"/>
</dbReference>
<keyword evidence="6" id="KW-0411">Iron-sulfur</keyword>
<gene>
    <name evidence="9" type="ORF">ENP62_02790</name>
    <name evidence="8" type="ORF">ENP94_05890</name>
    <name evidence="10" type="ORF">ENS16_00565</name>
</gene>
<dbReference type="PROSITE" id="PS00198">
    <property type="entry name" value="4FE4S_FER_1"/>
    <property type="match status" value="1"/>
</dbReference>
<sequence length="95" mass="10666">MARKLKGWQELPCGAIISDLQAVKENKTGAWRSLRPVWNNEKCRQCLLCWIYCPDSAILIQDGKVVGIDYDYCKGCGICAGICPAKAIEMEKEKK</sequence>
<keyword evidence="4" id="KW-0677">Repeat</keyword>
<feature type="domain" description="4Fe-4S ferredoxin-type" evidence="7">
    <location>
        <begin position="63"/>
        <end position="93"/>
    </location>
</feature>
<name>A0A7C3EU04_UNCW3</name>
<dbReference type="Gene3D" id="3.30.70.20">
    <property type="match status" value="2"/>
</dbReference>
<proteinExistence type="predicted"/>
<dbReference type="EMBL" id="DSLG01000007">
    <property type="protein sequence ID" value="HEA87525.1"/>
    <property type="molecule type" value="Genomic_DNA"/>
</dbReference>
<dbReference type="PANTHER" id="PTHR43724">
    <property type="entry name" value="PYRUVATE SYNTHASE SUBUNIT PORD"/>
    <property type="match status" value="1"/>
</dbReference>
<dbReference type="PROSITE" id="PS51379">
    <property type="entry name" value="4FE4S_FER_2"/>
    <property type="match status" value="2"/>
</dbReference>
<evidence type="ECO:0000313" key="8">
    <source>
        <dbReference type="EMBL" id="HEA87525.1"/>
    </source>
</evidence>
<evidence type="ECO:0000259" key="7">
    <source>
        <dbReference type="PROSITE" id="PS51379"/>
    </source>
</evidence>
<evidence type="ECO:0000256" key="1">
    <source>
        <dbReference type="ARBA" id="ARBA00001966"/>
    </source>
</evidence>
<dbReference type="EMBL" id="DSTU01000001">
    <property type="protein sequence ID" value="HFJ53172.1"/>
    <property type="molecule type" value="Genomic_DNA"/>
</dbReference>
<comment type="caution">
    <text evidence="10">The sequence shown here is derived from an EMBL/GenBank/DDBJ whole genome shotgun (WGS) entry which is preliminary data.</text>
</comment>
<keyword evidence="5" id="KW-0408">Iron</keyword>
<comment type="cofactor">
    <cofactor evidence="1">
        <name>[4Fe-4S] cluster</name>
        <dbReference type="ChEBI" id="CHEBI:49883"/>
    </cofactor>
</comment>
<evidence type="ECO:0000313" key="9">
    <source>
        <dbReference type="EMBL" id="HEE18462.1"/>
    </source>
</evidence>
<accession>A0A7C3EU04</accession>
<dbReference type="GO" id="GO:0046872">
    <property type="term" value="F:metal ion binding"/>
    <property type="evidence" value="ECO:0007669"/>
    <property type="project" value="UniProtKB-KW"/>
</dbReference>
<organism evidence="10">
    <name type="scientific">candidate division WOR-3 bacterium</name>
    <dbReference type="NCBI Taxonomy" id="2052148"/>
    <lineage>
        <taxon>Bacteria</taxon>
        <taxon>Bacteria division WOR-3</taxon>
    </lineage>
</organism>
<dbReference type="InterPro" id="IPR017900">
    <property type="entry name" value="4Fe4S_Fe_S_CS"/>
</dbReference>
<protein>
    <recommendedName>
        <fullName evidence="7">4Fe-4S ferredoxin-type domain-containing protein</fullName>
    </recommendedName>
</protein>
<dbReference type="PANTHER" id="PTHR43724:SF1">
    <property type="entry name" value="PYRUVATE SYNTHASE SUBUNIT PORD"/>
    <property type="match status" value="1"/>
</dbReference>
<dbReference type="InterPro" id="IPR011898">
    <property type="entry name" value="PorD_KorD"/>
</dbReference>